<dbReference type="EMBL" id="BNCJ01000002">
    <property type="protein sequence ID" value="GHF42093.1"/>
    <property type="molecule type" value="Genomic_DNA"/>
</dbReference>
<comment type="caution">
    <text evidence="1">The sequence shown here is derived from an EMBL/GenBank/DDBJ whole genome shotgun (WGS) entry which is preliminary data.</text>
</comment>
<protein>
    <submittedName>
        <fullName evidence="1">Uncharacterized protein</fullName>
    </submittedName>
</protein>
<evidence type="ECO:0000313" key="2">
    <source>
        <dbReference type="Proteomes" id="UP000626220"/>
    </source>
</evidence>
<dbReference type="Gene3D" id="3.40.50.150">
    <property type="entry name" value="Vaccinia Virus protein VP39"/>
    <property type="match status" value="1"/>
</dbReference>
<sequence>MSSELPSFLSADVRLGAALDDLAEVIEQLEIQQKKLDTLGNRIVGLAKTNSADWNVTARSALTSLNARLTLQQKALDQTRAAFTTARDAVAATGKAHDLALEQYRERELARYQAMQVMMRRQGALGRILNSMVEMRRREAGMPDPDSQEYVLMQGAYDYIPFDINRFIDLLGRLDTLLSLDPDYRHPTLRYRPIRFLEAGAGPGRNVMLLKASQLVLTETVAGFDLNGLQIENGQRAFGLQTELFVADALTFNYSPYDVIFSYRLFRNDEMQAQLETRMVGSMKPGAYLLAPFPFDLTLQPGLDSVDPDFDIWKKREEATNH</sequence>
<reference evidence="1" key="2">
    <citation type="submission" date="2020-09" db="EMBL/GenBank/DDBJ databases">
        <authorList>
            <person name="Sun Q."/>
            <person name="Kim S."/>
        </authorList>
    </citation>
    <scope>NUCLEOTIDE SEQUENCE</scope>
    <source>
        <strain evidence="1">KCTC 42650</strain>
    </source>
</reference>
<reference evidence="1" key="1">
    <citation type="journal article" date="2014" name="Int. J. Syst. Evol. Microbiol.">
        <title>Complete genome sequence of Corynebacterium casei LMG S-19264T (=DSM 44701T), isolated from a smear-ripened cheese.</title>
        <authorList>
            <consortium name="US DOE Joint Genome Institute (JGI-PGF)"/>
            <person name="Walter F."/>
            <person name="Albersmeier A."/>
            <person name="Kalinowski J."/>
            <person name="Ruckert C."/>
        </authorList>
    </citation>
    <scope>NUCLEOTIDE SEQUENCE</scope>
    <source>
        <strain evidence="1">KCTC 42650</strain>
    </source>
</reference>
<organism evidence="1 2">
    <name type="scientific">Seohaeicola zhoushanensis</name>
    <dbReference type="NCBI Taxonomy" id="1569283"/>
    <lineage>
        <taxon>Bacteria</taxon>
        <taxon>Pseudomonadati</taxon>
        <taxon>Pseudomonadota</taxon>
        <taxon>Alphaproteobacteria</taxon>
        <taxon>Rhodobacterales</taxon>
        <taxon>Roseobacteraceae</taxon>
        <taxon>Seohaeicola</taxon>
    </lineage>
</organism>
<evidence type="ECO:0000313" key="1">
    <source>
        <dbReference type="EMBL" id="GHF42093.1"/>
    </source>
</evidence>
<dbReference type="SUPFAM" id="SSF53335">
    <property type="entry name" value="S-adenosyl-L-methionine-dependent methyltransferases"/>
    <property type="match status" value="1"/>
</dbReference>
<dbReference type="RefSeq" id="WP_189679149.1">
    <property type="nucleotide sequence ID" value="NZ_BNCJ01000002.1"/>
</dbReference>
<dbReference type="InterPro" id="IPR029063">
    <property type="entry name" value="SAM-dependent_MTases_sf"/>
</dbReference>
<gene>
    <name evidence="1" type="ORF">GCM10017056_12270</name>
</gene>
<dbReference type="AlphaFoldDB" id="A0A8J3GV20"/>
<proteinExistence type="predicted"/>
<accession>A0A8J3GV20</accession>
<keyword evidence="2" id="KW-1185">Reference proteome</keyword>
<dbReference type="Proteomes" id="UP000626220">
    <property type="component" value="Unassembled WGS sequence"/>
</dbReference>
<name>A0A8J3GV20_9RHOB</name>